<dbReference type="SUPFAM" id="SSF53335">
    <property type="entry name" value="S-adenosyl-L-methionine-dependent methyltransferases"/>
    <property type="match status" value="1"/>
</dbReference>
<organism evidence="3 4">
    <name type="scientific">Methylobacterium durans</name>
    <dbReference type="NCBI Taxonomy" id="2202825"/>
    <lineage>
        <taxon>Bacteria</taxon>
        <taxon>Pseudomonadati</taxon>
        <taxon>Pseudomonadota</taxon>
        <taxon>Alphaproteobacteria</taxon>
        <taxon>Hyphomicrobiales</taxon>
        <taxon>Methylobacteriaceae</taxon>
        <taxon>Methylobacterium</taxon>
    </lineage>
</organism>
<dbReference type="KEGG" id="mets:DK389_08420"/>
<dbReference type="Gene3D" id="3.40.50.150">
    <property type="entry name" value="Vaccinia Virus protein VP39"/>
    <property type="match status" value="1"/>
</dbReference>
<reference evidence="4" key="1">
    <citation type="submission" date="2018-05" db="EMBL/GenBank/DDBJ databases">
        <title>Complete Genome Sequence of Methylobacterium sp. 17SD2-17.</title>
        <authorList>
            <person name="Srinivasan S."/>
        </authorList>
    </citation>
    <scope>NUCLEOTIDE SEQUENCE [LARGE SCALE GENOMIC DNA]</scope>
    <source>
        <strain evidence="4">17SD2-17</strain>
    </source>
</reference>
<name>A0A2U8W4K7_9HYPH</name>
<feature type="region of interest" description="Disordered" evidence="1">
    <location>
        <begin position="140"/>
        <end position="179"/>
    </location>
</feature>
<evidence type="ECO:0000256" key="1">
    <source>
        <dbReference type="SAM" id="MobiDB-lite"/>
    </source>
</evidence>
<gene>
    <name evidence="3" type="ORF">DK389_08420</name>
</gene>
<dbReference type="EMBL" id="CP029550">
    <property type="protein sequence ID" value="AWN40551.1"/>
    <property type="molecule type" value="Genomic_DNA"/>
</dbReference>
<dbReference type="Proteomes" id="UP000245926">
    <property type="component" value="Chromosome"/>
</dbReference>
<feature type="domain" description="Methyltransferase type 11" evidence="2">
    <location>
        <begin position="3"/>
        <end position="50"/>
    </location>
</feature>
<dbReference type="InterPro" id="IPR013216">
    <property type="entry name" value="Methyltransf_11"/>
</dbReference>
<sequence>MRLLVGVGEDLPFPSEYFDLVFSRVAMPHMLLPRAVPEIARVHRAGGELWCVLHPPWMLLDRVWDKLRRLDLKGLAYRLSIAPNSVLLCAFGRQMRGMGLCETVQTEGRIRRVMANAGLRSIPVERSRFMAVGAIKMCGPPVPPRDRGTSVDDDHRPGDPRNQAWLSSQASNISTSQSK</sequence>
<dbReference type="AlphaFoldDB" id="A0A2U8W4K7"/>
<proteinExistence type="predicted"/>
<dbReference type="InterPro" id="IPR029063">
    <property type="entry name" value="SAM-dependent_MTases_sf"/>
</dbReference>
<feature type="compositionally biased region" description="Low complexity" evidence="1">
    <location>
        <begin position="167"/>
        <end position="179"/>
    </location>
</feature>
<evidence type="ECO:0000313" key="4">
    <source>
        <dbReference type="Proteomes" id="UP000245926"/>
    </source>
</evidence>
<evidence type="ECO:0000259" key="2">
    <source>
        <dbReference type="Pfam" id="PF08241"/>
    </source>
</evidence>
<evidence type="ECO:0000313" key="3">
    <source>
        <dbReference type="EMBL" id="AWN40551.1"/>
    </source>
</evidence>
<dbReference type="GO" id="GO:0008757">
    <property type="term" value="F:S-adenosylmethionine-dependent methyltransferase activity"/>
    <property type="evidence" value="ECO:0007669"/>
    <property type="project" value="InterPro"/>
</dbReference>
<dbReference type="OrthoDB" id="148175at2"/>
<keyword evidence="4" id="KW-1185">Reference proteome</keyword>
<feature type="compositionally biased region" description="Basic and acidic residues" evidence="1">
    <location>
        <begin position="144"/>
        <end position="159"/>
    </location>
</feature>
<dbReference type="Pfam" id="PF08241">
    <property type="entry name" value="Methyltransf_11"/>
    <property type="match status" value="1"/>
</dbReference>
<protein>
    <recommendedName>
        <fullName evidence="2">Methyltransferase type 11 domain-containing protein</fullName>
    </recommendedName>
</protein>
<accession>A0A2U8W4K7</accession>